<sequence>MSLPAAALCLWVPERGAQMENISESIKARRDHLTA</sequence>
<name>A0A0E9T2U6_ANGAN</name>
<dbReference type="EMBL" id="GBXM01060611">
    <property type="protein sequence ID" value="JAH47966.1"/>
    <property type="molecule type" value="Transcribed_RNA"/>
</dbReference>
<proteinExistence type="predicted"/>
<protein>
    <submittedName>
        <fullName evidence="1">Uncharacterized protein</fullName>
    </submittedName>
</protein>
<organism evidence="1">
    <name type="scientific">Anguilla anguilla</name>
    <name type="common">European freshwater eel</name>
    <name type="synonym">Muraena anguilla</name>
    <dbReference type="NCBI Taxonomy" id="7936"/>
    <lineage>
        <taxon>Eukaryota</taxon>
        <taxon>Metazoa</taxon>
        <taxon>Chordata</taxon>
        <taxon>Craniata</taxon>
        <taxon>Vertebrata</taxon>
        <taxon>Euteleostomi</taxon>
        <taxon>Actinopterygii</taxon>
        <taxon>Neopterygii</taxon>
        <taxon>Teleostei</taxon>
        <taxon>Anguilliformes</taxon>
        <taxon>Anguillidae</taxon>
        <taxon>Anguilla</taxon>
    </lineage>
</organism>
<reference evidence="1" key="1">
    <citation type="submission" date="2014-11" db="EMBL/GenBank/DDBJ databases">
        <authorList>
            <person name="Amaro Gonzalez C."/>
        </authorList>
    </citation>
    <scope>NUCLEOTIDE SEQUENCE</scope>
</reference>
<accession>A0A0E9T2U6</accession>
<reference evidence="1" key="2">
    <citation type="journal article" date="2015" name="Fish Shellfish Immunol.">
        <title>Early steps in the European eel (Anguilla anguilla)-Vibrio vulnificus interaction in the gills: Role of the RtxA13 toxin.</title>
        <authorList>
            <person name="Callol A."/>
            <person name="Pajuelo D."/>
            <person name="Ebbesson L."/>
            <person name="Teles M."/>
            <person name="MacKenzie S."/>
            <person name="Amaro C."/>
        </authorList>
    </citation>
    <scope>NUCLEOTIDE SEQUENCE</scope>
</reference>
<evidence type="ECO:0000313" key="1">
    <source>
        <dbReference type="EMBL" id="JAH47966.1"/>
    </source>
</evidence>
<dbReference type="AlphaFoldDB" id="A0A0E9T2U6"/>